<feature type="region of interest" description="Disordered" evidence="1">
    <location>
        <begin position="226"/>
        <end position="285"/>
    </location>
</feature>
<dbReference type="AlphaFoldDB" id="A0A9P7XXA8"/>
<dbReference type="PANTHER" id="PTHR24041:SF30">
    <property type="entry name" value="MUCIN-3A"/>
    <property type="match status" value="1"/>
</dbReference>
<feature type="compositionally biased region" description="Low complexity" evidence="1">
    <location>
        <begin position="250"/>
        <end position="285"/>
    </location>
</feature>
<dbReference type="Proteomes" id="UP000707451">
    <property type="component" value="Unassembled WGS sequence"/>
</dbReference>
<organism evidence="2 3">
    <name type="scientific">Linnemannia hyalina</name>
    <dbReference type="NCBI Taxonomy" id="64524"/>
    <lineage>
        <taxon>Eukaryota</taxon>
        <taxon>Fungi</taxon>
        <taxon>Fungi incertae sedis</taxon>
        <taxon>Mucoromycota</taxon>
        <taxon>Mortierellomycotina</taxon>
        <taxon>Mortierellomycetes</taxon>
        <taxon>Mortierellales</taxon>
        <taxon>Mortierellaceae</taxon>
        <taxon>Linnemannia</taxon>
    </lineage>
</organism>
<evidence type="ECO:0000313" key="3">
    <source>
        <dbReference type="Proteomes" id="UP000707451"/>
    </source>
</evidence>
<name>A0A9P7XXA8_9FUNG</name>
<comment type="caution">
    <text evidence="2">The sequence shown here is derived from an EMBL/GenBank/DDBJ whole genome shotgun (WGS) entry which is preliminary data.</text>
</comment>
<sequence length="546" mass="56720">MDIIITGTMVTTDTTTILGSTTTRGHILSQSQSSANRSTLSATNIIVDTITCPTEPILLLAESSDAAAPGFEATNNGGSKKKCTVVSQRYVQMPVPCHKTPREAKPMLPIHTVDDTEETDVMDEPVGGSADDDDEDDMAENDDEILAGGDGAQKCNNNHKYHHHKGGKYGYKHDKDGDKGKKKGHSWAGLCTSSGNVCGYELFGCDFKSNAVYISIITTITSAVTGDPTTETTPTATKTPDEETEERIKTTTTTTTTTTPAVTTTTTAETTTTSDEATTTEVSPTTTATAVVVEDENIKPLTTTTTTTTPVVTTPAAITEDVAAITTAGSLCEIIVNTFKGVLNTAFDTITGFIPMIPEPLKTLISPVIDALTGLEGVVDNALTDVGTFASTAASALAQLVAIAKVFKQPIADLVPGIDGLIDTALNVFGTVAKAAQGVATCMGAPKSCSGLLTILGYVLKAALPLIQDQVAGMGTIVSALLGGVLKTLEGTIDKLISGASDAVSSLKSLVDTVNMFASFLPSEIKLPLDITKAVLDAVDNCNKGL</sequence>
<dbReference type="InterPro" id="IPR052504">
    <property type="entry name" value="Mucin_signaling_protection"/>
</dbReference>
<feature type="compositionally biased region" description="Low complexity" evidence="1">
    <location>
        <begin position="226"/>
        <end position="238"/>
    </location>
</feature>
<dbReference type="PANTHER" id="PTHR24041">
    <property type="entry name" value="MUCIN"/>
    <property type="match status" value="1"/>
</dbReference>
<proteinExistence type="predicted"/>
<evidence type="ECO:0000256" key="1">
    <source>
        <dbReference type="SAM" id="MobiDB-lite"/>
    </source>
</evidence>
<protein>
    <submittedName>
        <fullName evidence="2">Uncharacterized protein</fullName>
    </submittedName>
</protein>
<dbReference type="OrthoDB" id="2447580at2759"/>
<keyword evidence="3" id="KW-1185">Reference proteome</keyword>
<feature type="compositionally biased region" description="Acidic residues" evidence="1">
    <location>
        <begin position="130"/>
        <end position="142"/>
    </location>
</feature>
<feature type="region of interest" description="Disordered" evidence="1">
    <location>
        <begin position="119"/>
        <end position="142"/>
    </location>
</feature>
<dbReference type="EMBL" id="JAHRHY010000005">
    <property type="protein sequence ID" value="KAG9069075.1"/>
    <property type="molecule type" value="Genomic_DNA"/>
</dbReference>
<gene>
    <name evidence="2" type="ORF">KI688_009968</name>
</gene>
<accession>A0A9P7XXA8</accession>
<evidence type="ECO:0000313" key="2">
    <source>
        <dbReference type="EMBL" id="KAG9069075.1"/>
    </source>
</evidence>
<reference evidence="2" key="1">
    <citation type="submission" date="2021-06" db="EMBL/GenBank/DDBJ databases">
        <title>Genome Sequence of Mortierella hyaline Strain SCG-10, a Cold-Adapted, Nitrate-Reducing Fungus Isolated from Soil in Minnesota, USA.</title>
        <authorList>
            <person name="Aldossari N."/>
        </authorList>
    </citation>
    <scope>NUCLEOTIDE SEQUENCE</scope>
    <source>
        <strain evidence="2">SCG-10</strain>
    </source>
</reference>